<dbReference type="SUPFAM" id="SSF47616">
    <property type="entry name" value="GST C-terminal domain-like"/>
    <property type="match status" value="1"/>
</dbReference>
<reference evidence="3 4" key="1">
    <citation type="submission" date="2020-07" db="EMBL/GenBank/DDBJ databases">
        <title>Halophilic bacteria isolated from french cheeses.</title>
        <authorList>
            <person name="Kothe C.I."/>
            <person name="Farah-Kraiem B."/>
            <person name="Renault P."/>
            <person name="Dridi B."/>
        </authorList>
    </citation>
    <scope>NUCLEOTIDE SEQUENCE [LARGE SCALE GENOMIC DNA]</scope>
    <source>
        <strain evidence="3 4">FME1</strain>
    </source>
</reference>
<dbReference type="GO" id="GO:0004364">
    <property type="term" value="F:glutathione transferase activity"/>
    <property type="evidence" value="ECO:0007669"/>
    <property type="project" value="UniProtKB-EC"/>
</dbReference>
<dbReference type="PROSITE" id="PS50404">
    <property type="entry name" value="GST_NTER"/>
    <property type="match status" value="1"/>
</dbReference>
<dbReference type="EMBL" id="RRZD01000003">
    <property type="protein sequence ID" value="MBE0399263.1"/>
    <property type="molecule type" value="Genomic_DNA"/>
</dbReference>
<dbReference type="RefSeq" id="WP_096278386.1">
    <property type="nucleotide sequence ID" value="NZ_CBCSBM010000009.1"/>
</dbReference>
<keyword evidence="3" id="KW-0808">Transferase</keyword>
<dbReference type="PANTHER" id="PTHR44051">
    <property type="entry name" value="GLUTATHIONE S-TRANSFERASE-RELATED"/>
    <property type="match status" value="1"/>
</dbReference>
<dbReference type="InterPro" id="IPR036282">
    <property type="entry name" value="Glutathione-S-Trfase_C_sf"/>
</dbReference>
<accession>A0ABR9EYF8</accession>
<dbReference type="InterPro" id="IPR004045">
    <property type="entry name" value="Glutathione_S-Trfase_N"/>
</dbReference>
<sequence>MKLYYATGTCSLGPRIVAHELGIELESQKVDIKKHHTDNGSDYWHINPKGYVPALMTDDGYLLTESVAIMQYLADRGSPANLNAERGSSSFYQLQEWLTFISTELHKMFSPWLFHPEYGSEAQQVATQKIYERFDIIDAHLQDKQYLLDNEFSLADIYLFTIVRWAGLFNMELVSYQNLSSFLERISNRSAVKSAMRAEGINEF</sequence>
<gene>
    <name evidence="3" type="primary">gstA</name>
    <name evidence="3" type="ORF">EI168_03945</name>
</gene>
<dbReference type="SFLD" id="SFLDG00358">
    <property type="entry name" value="Main_(cytGST)"/>
    <property type="match status" value="1"/>
</dbReference>
<dbReference type="InterPro" id="IPR004046">
    <property type="entry name" value="GST_C"/>
</dbReference>
<dbReference type="PANTHER" id="PTHR44051:SF8">
    <property type="entry name" value="GLUTATHIONE S-TRANSFERASE GSTA"/>
    <property type="match status" value="1"/>
</dbReference>
<dbReference type="PROSITE" id="PS50405">
    <property type="entry name" value="GST_CTER"/>
    <property type="match status" value="1"/>
</dbReference>
<dbReference type="Pfam" id="PF00043">
    <property type="entry name" value="GST_C"/>
    <property type="match status" value="1"/>
</dbReference>
<feature type="domain" description="GST C-terminal" evidence="2">
    <location>
        <begin position="87"/>
        <end position="204"/>
    </location>
</feature>
<dbReference type="Gene3D" id="3.40.30.10">
    <property type="entry name" value="Glutaredoxin"/>
    <property type="match status" value="1"/>
</dbReference>
<evidence type="ECO:0000313" key="4">
    <source>
        <dbReference type="Proteomes" id="UP001645039"/>
    </source>
</evidence>
<dbReference type="CDD" id="cd03057">
    <property type="entry name" value="GST_N_Beta"/>
    <property type="match status" value="1"/>
</dbReference>
<dbReference type="SUPFAM" id="SSF52833">
    <property type="entry name" value="Thioredoxin-like"/>
    <property type="match status" value="1"/>
</dbReference>
<dbReference type="Proteomes" id="UP001645039">
    <property type="component" value="Unassembled WGS sequence"/>
</dbReference>
<dbReference type="EC" id="2.5.1.18" evidence="3"/>
<dbReference type="SFLD" id="SFLDS00019">
    <property type="entry name" value="Glutathione_Transferase_(cytos"/>
    <property type="match status" value="1"/>
</dbReference>
<evidence type="ECO:0000313" key="3">
    <source>
        <dbReference type="EMBL" id="MBE0399263.1"/>
    </source>
</evidence>
<proteinExistence type="predicted"/>
<protein>
    <submittedName>
        <fullName evidence="3">Glutathione transferase GstA</fullName>
        <ecNumber evidence="3">2.5.1.18</ecNumber>
    </submittedName>
</protein>
<evidence type="ECO:0000259" key="2">
    <source>
        <dbReference type="PROSITE" id="PS50405"/>
    </source>
</evidence>
<evidence type="ECO:0000259" key="1">
    <source>
        <dbReference type="PROSITE" id="PS50404"/>
    </source>
</evidence>
<dbReference type="InterPro" id="IPR040079">
    <property type="entry name" value="Glutathione_S-Trfase"/>
</dbReference>
<name>A0ABR9EYF8_9GAMM</name>
<dbReference type="InterPro" id="IPR010987">
    <property type="entry name" value="Glutathione-S-Trfase_C-like"/>
</dbReference>
<dbReference type="NCBIfam" id="NF007831">
    <property type="entry name" value="PRK10542.1"/>
    <property type="match status" value="1"/>
</dbReference>
<comment type="caution">
    <text evidence="3">The sequence shown here is derived from an EMBL/GenBank/DDBJ whole genome shotgun (WGS) entry which is preliminary data.</text>
</comment>
<dbReference type="Pfam" id="PF13409">
    <property type="entry name" value="GST_N_2"/>
    <property type="match status" value="1"/>
</dbReference>
<dbReference type="SFLD" id="SFLDG01150">
    <property type="entry name" value="Main.1:_Beta-like"/>
    <property type="match status" value="1"/>
</dbReference>
<dbReference type="CDD" id="cd03188">
    <property type="entry name" value="GST_C_Beta"/>
    <property type="match status" value="1"/>
</dbReference>
<dbReference type="InterPro" id="IPR036249">
    <property type="entry name" value="Thioredoxin-like_sf"/>
</dbReference>
<dbReference type="Gene3D" id="1.20.1050.10">
    <property type="match status" value="1"/>
</dbReference>
<keyword evidence="4" id="KW-1185">Reference proteome</keyword>
<feature type="domain" description="GST N-terminal" evidence="1">
    <location>
        <begin position="1"/>
        <end position="81"/>
    </location>
</feature>
<organism evidence="3 4">
    <name type="scientific">Halomonas casei</name>
    <dbReference type="NCBI Taxonomy" id="2742613"/>
    <lineage>
        <taxon>Bacteria</taxon>
        <taxon>Pseudomonadati</taxon>
        <taxon>Pseudomonadota</taxon>
        <taxon>Gammaproteobacteria</taxon>
        <taxon>Oceanospirillales</taxon>
        <taxon>Halomonadaceae</taxon>
        <taxon>Halomonas</taxon>
    </lineage>
</organism>